<dbReference type="EMBL" id="BMGK01000007">
    <property type="protein sequence ID" value="GGD95006.1"/>
    <property type="molecule type" value="Genomic_DNA"/>
</dbReference>
<organism evidence="1 2">
    <name type="scientific">Planktosalinus lacus</name>
    <dbReference type="NCBI Taxonomy" id="1526573"/>
    <lineage>
        <taxon>Bacteria</taxon>
        <taxon>Pseudomonadati</taxon>
        <taxon>Bacteroidota</taxon>
        <taxon>Flavobacteriia</taxon>
        <taxon>Flavobacteriales</taxon>
        <taxon>Flavobacteriaceae</taxon>
        <taxon>Planktosalinus</taxon>
    </lineage>
</organism>
<protein>
    <submittedName>
        <fullName evidence="1">Uncharacterized protein</fullName>
    </submittedName>
</protein>
<gene>
    <name evidence="1" type="ORF">GCM10011312_18380</name>
</gene>
<reference evidence="1" key="1">
    <citation type="journal article" date="2014" name="Int. J. Syst. Evol. Microbiol.">
        <title>Complete genome sequence of Corynebacterium casei LMG S-19264T (=DSM 44701T), isolated from a smear-ripened cheese.</title>
        <authorList>
            <consortium name="US DOE Joint Genome Institute (JGI-PGF)"/>
            <person name="Walter F."/>
            <person name="Albersmeier A."/>
            <person name="Kalinowski J."/>
            <person name="Ruckert C."/>
        </authorList>
    </citation>
    <scope>NUCLEOTIDE SEQUENCE</scope>
    <source>
        <strain evidence="1">CGMCC 1.12924</strain>
    </source>
</reference>
<name>A0A8J2VB98_9FLAO</name>
<accession>A0A8J2VB98</accession>
<dbReference type="Proteomes" id="UP000652231">
    <property type="component" value="Unassembled WGS sequence"/>
</dbReference>
<proteinExistence type="predicted"/>
<evidence type="ECO:0000313" key="1">
    <source>
        <dbReference type="EMBL" id="GGD95006.1"/>
    </source>
</evidence>
<reference evidence="1" key="2">
    <citation type="submission" date="2020-09" db="EMBL/GenBank/DDBJ databases">
        <authorList>
            <person name="Sun Q."/>
            <person name="Zhou Y."/>
        </authorList>
    </citation>
    <scope>NUCLEOTIDE SEQUENCE</scope>
    <source>
        <strain evidence="1">CGMCC 1.12924</strain>
    </source>
</reference>
<keyword evidence="2" id="KW-1185">Reference proteome</keyword>
<comment type="caution">
    <text evidence="1">The sequence shown here is derived from an EMBL/GenBank/DDBJ whole genome shotgun (WGS) entry which is preliminary data.</text>
</comment>
<evidence type="ECO:0000313" key="2">
    <source>
        <dbReference type="Proteomes" id="UP000652231"/>
    </source>
</evidence>
<sequence length="47" mass="5847">MIPLRYKERYKQLLHKDRITKEDVKLFKEAVAHFVIRYPDWKNLNTT</sequence>
<dbReference type="RefSeq" id="WP_188441792.1">
    <property type="nucleotide sequence ID" value="NZ_BMGK01000007.1"/>
</dbReference>
<dbReference type="AlphaFoldDB" id="A0A8J2VB98"/>